<accession>A0ABM9GG67</accession>
<evidence type="ECO:0000313" key="1">
    <source>
        <dbReference type="EMBL" id="CAH9052511.1"/>
    </source>
</evidence>
<evidence type="ECO:0008006" key="3">
    <source>
        <dbReference type="Google" id="ProtNLM"/>
    </source>
</evidence>
<organism evidence="1 2">
    <name type="scientific">Pseudoalteromonas holothuriae</name>
    <dbReference type="NCBI Taxonomy" id="2963714"/>
    <lineage>
        <taxon>Bacteria</taxon>
        <taxon>Pseudomonadati</taxon>
        <taxon>Pseudomonadota</taxon>
        <taxon>Gammaproteobacteria</taxon>
        <taxon>Alteromonadales</taxon>
        <taxon>Pseudoalteromonadaceae</taxon>
        <taxon>Pseudoalteromonas</taxon>
    </lineage>
</organism>
<comment type="caution">
    <text evidence="1">The sequence shown here is derived from an EMBL/GenBank/DDBJ whole genome shotgun (WGS) entry which is preliminary data.</text>
</comment>
<evidence type="ECO:0000313" key="2">
    <source>
        <dbReference type="Proteomes" id="UP001152485"/>
    </source>
</evidence>
<gene>
    <name evidence="1" type="ORF">PSECIP111951_00635</name>
</gene>
<dbReference type="RefSeq" id="WP_261591826.1">
    <property type="nucleotide sequence ID" value="NZ_CAMAPD010000002.1"/>
</dbReference>
<proteinExistence type="predicted"/>
<dbReference type="EMBL" id="CAMAPD010000002">
    <property type="protein sequence ID" value="CAH9052511.1"/>
    <property type="molecule type" value="Genomic_DNA"/>
</dbReference>
<sequence>MEKGKSFSPKEFLKSRRPERFSDSIEIEHGALERPLLEYYLATLNTRSQELEFEGFAKKLCEKIVCPNLLEQTGPVAGGDGKTDTQTYPVSEQNKLLWYEGINDNSHKERWAFAVSTRKDWKAKCKEDVKKISETKRGYTRAFCITNQSAKSDQRSQIEDRLSTEFNIKVTLFDLSWILDQIYKNKFEFIAIETLNIPTQYKREVELGASDYKKARELERLKTLVNESVDASNVLGNQVDYFLDIAILSKELESAHIETQGYFDRAIRVSQRFGSNQQILESLYQYAWAAYWWFEDFQLFEENLEKLYKQLEGSLNATKWELLVTLITVHIGYVRIENINPSIDIESIISSTIENLSNISNLEERASNALKARINLCLLNLTMIAPDMEKATSIFVELLQITQKGEELIGFPFDSTFNLISELDFVFEDIEEYEKLLDYLTEQSSLRIGDIQSSRLSLNRGLKRLDAGKPYQAIKHIGKSLIGLNKEECVDDFTIANFALSSAYSHAGLHWASRACLLWASSILADRFWKKDEISPITVRSFWKLAWSELTLGRIVQSIKWLELTLITQRYLEEPCIPDSEFTNFDGCLGHNILNFSFEELKELEFLPDTFDNLGLYFSYGVLLFVLGHIEKANSEYFGSNNEEINRFLIQCRDTDIGQRDISFSRLNSSRGTIETLILGCKVNLTYPNRSPFIEMSEAIVSSLEGFLSTGLIDKLFTKIPYLDITVIADDDEECSISHEYEQTPVGGEFVISCSSFSWGKIRNEHGEELSKWFSEFLISCLSSICVVPDIERTVEMILVEDLAISRSVSFNVCFNAVYNIMGNEAQSNVIKLVNGSIGEKYCVLRSEPWDSKTPKNEDKLGIVDDSNLEEEGSLDFEKIRHDKLEITRLIKPNLWDQAKWNGLGYITSEEEPPYMMFIFNSTEGGTRVFQDLYEELGQADKLERLRISVIRGISKQYPCDYRIQVGENVTNANNAQLITMISRIHEMSPQDNLNWERFEASFKKHKCYKLSFGIMRNDQFFPFPDFQSVNVFKKEIIVKHAWEVGVQDIESSVIRVDDDPITPEGTVEPPVEEVINTLKNKIG</sequence>
<name>A0ABM9GG67_9GAMM</name>
<dbReference type="Proteomes" id="UP001152485">
    <property type="component" value="Unassembled WGS sequence"/>
</dbReference>
<reference evidence="1 2" key="1">
    <citation type="submission" date="2022-07" db="EMBL/GenBank/DDBJ databases">
        <authorList>
            <person name="Criscuolo A."/>
        </authorList>
    </citation>
    <scope>NUCLEOTIDE SEQUENCE [LARGE SCALE GENOMIC DNA]</scope>
    <source>
        <strain evidence="2">CIP 111951</strain>
    </source>
</reference>
<protein>
    <recommendedName>
        <fullName evidence="3">Tetratricopeptide repeat protein</fullName>
    </recommendedName>
</protein>